<dbReference type="EMBL" id="CAFBOU010000057">
    <property type="protein sequence ID" value="CAB4993729.1"/>
    <property type="molecule type" value="Genomic_DNA"/>
</dbReference>
<organism evidence="1">
    <name type="scientific">freshwater metagenome</name>
    <dbReference type="NCBI Taxonomy" id="449393"/>
    <lineage>
        <taxon>unclassified sequences</taxon>
        <taxon>metagenomes</taxon>
        <taxon>ecological metagenomes</taxon>
    </lineage>
</organism>
<name>A0A6J6WK07_9ZZZZ</name>
<gene>
    <name evidence="1" type="ORF">UFOPK2928_01050</name>
    <name evidence="2" type="ORF">UFOPK4010_00760</name>
</gene>
<evidence type="ECO:0000313" key="1">
    <source>
        <dbReference type="EMBL" id="CAB4785491.1"/>
    </source>
</evidence>
<proteinExistence type="predicted"/>
<accession>A0A6J6WK07</accession>
<dbReference type="AlphaFoldDB" id="A0A6J6WK07"/>
<dbReference type="InterPro" id="IPR023346">
    <property type="entry name" value="Lysozyme-like_dom_sf"/>
</dbReference>
<dbReference type="EMBL" id="CAEZZY010000135">
    <property type="protein sequence ID" value="CAB4785491.1"/>
    <property type="molecule type" value="Genomic_DNA"/>
</dbReference>
<sequence length="210" mass="23624">MSKRASKLGTKYLFVRSNRFKSRALWTMVASFLFISAAQPTAYGLEFPMTTSLSLPASANLTASVALNAEVDLSEGASLYTQLNQRTGLFASQMALAAAISQQVEMARTAVGAKKVAKEIMFNEYAWGADQFTCLNRLWTRESLWNYKSHNKSSGAHGIPQALPAIKMEIISSDWRTNPVTQIRWGLHYIELRYDSPCKAWAKFRRSNYY</sequence>
<evidence type="ECO:0000313" key="2">
    <source>
        <dbReference type="EMBL" id="CAB4993729.1"/>
    </source>
</evidence>
<dbReference type="SUPFAM" id="SSF53955">
    <property type="entry name" value="Lysozyme-like"/>
    <property type="match status" value="1"/>
</dbReference>
<reference evidence="1" key="1">
    <citation type="submission" date="2020-05" db="EMBL/GenBank/DDBJ databases">
        <authorList>
            <person name="Chiriac C."/>
            <person name="Salcher M."/>
            <person name="Ghai R."/>
            <person name="Kavagutti S V."/>
        </authorList>
    </citation>
    <scope>NUCLEOTIDE SEQUENCE</scope>
</reference>
<protein>
    <submittedName>
        <fullName evidence="1">Unannotated protein</fullName>
    </submittedName>
</protein>